<dbReference type="InterPro" id="IPR045351">
    <property type="entry name" value="DUF6531"/>
</dbReference>
<feature type="domain" description="Outer membrane channel protein CpnT-like N-terminal" evidence="3">
    <location>
        <begin position="15"/>
        <end position="128"/>
    </location>
</feature>
<protein>
    <submittedName>
        <fullName evidence="4">DUF6531 domain-containing protein</fullName>
    </submittedName>
</protein>
<dbReference type="EMBL" id="CP108188">
    <property type="protein sequence ID" value="WTR69056.1"/>
    <property type="molecule type" value="Genomic_DNA"/>
</dbReference>
<evidence type="ECO:0000259" key="2">
    <source>
        <dbReference type="Pfam" id="PF20148"/>
    </source>
</evidence>
<dbReference type="RefSeq" id="WP_406333820.1">
    <property type="nucleotide sequence ID" value="NZ_CP108188.1"/>
</dbReference>
<feature type="compositionally biased region" description="Basic and acidic residues" evidence="1">
    <location>
        <begin position="350"/>
        <end position="372"/>
    </location>
</feature>
<feature type="region of interest" description="Disordered" evidence="1">
    <location>
        <begin position="332"/>
        <end position="381"/>
    </location>
</feature>
<keyword evidence="5" id="KW-1185">Reference proteome</keyword>
<gene>
    <name evidence="4" type="ORF">OG814_07145</name>
</gene>
<proteinExistence type="predicted"/>
<sequence>MPDWADTLLDLVGVNWPNVDEDAYREMADALREFADDLADDGQLANNHMERLLSSGHGGAMDALNEHWGKVKGKHLKDMVSAARTIAGALDKAAAAIEAMKWKAVAELGILAGQTGLAMALIPVTGGLSALLGAGAIAYTKKQLLKFITGAMEEAVGHIVGVMTEPAVSALENMAADLVVQLGADALGLQDGVGLGQTRQAGKDGFNEGVQGAKEGLNLASAGGGGRPGGKGFHIEHDEHDNAGTKLNGVSAGIHGRTAVKLTKAKTAQGRNKGRDNIADAPDPVIEKAMGALAKSANAMGDHVGKTLPKVVKQISVDHKNNDDDLRDRFARQRKGDHADSNGGDGGSQQRRDSGSDAHTRPDSVSDAKGDPRANSVSLDKTVCKDDPVDVATGKMLLPQTDLVLPGALPLTLRRTHVSSYRYGQWFGPSWASTLDERIEVDVFGCGAIWAREDGSLLIYPRLPHPGGEQVFPLEGDRLPLVHGDVDGDATTYEVRDPTGVRSGASPATPTGPRPPTGCPRSRTEMATASTSRAAPTVPRPP</sequence>
<evidence type="ECO:0000313" key="4">
    <source>
        <dbReference type="EMBL" id="WTR69056.1"/>
    </source>
</evidence>
<evidence type="ECO:0000259" key="3">
    <source>
        <dbReference type="Pfam" id="PF25547"/>
    </source>
</evidence>
<name>A0ABZ1L606_9ACTN</name>
<feature type="region of interest" description="Disordered" evidence="1">
    <location>
        <begin position="489"/>
        <end position="542"/>
    </location>
</feature>
<dbReference type="Pfam" id="PF20148">
    <property type="entry name" value="DUF6531"/>
    <property type="match status" value="1"/>
</dbReference>
<dbReference type="InterPro" id="IPR057746">
    <property type="entry name" value="CpnT-like_N"/>
</dbReference>
<organism evidence="4 5">
    <name type="scientific">Streptomyces zaomyceticus</name>
    <dbReference type="NCBI Taxonomy" id="68286"/>
    <lineage>
        <taxon>Bacteria</taxon>
        <taxon>Bacillati</taxon>
        <taxon>Actinomycetota</taxon>
        <taxon>Actinomycetes</taxon>
        <taxon>Kitasatosporales</taxon>
        <taxon>Streptomycetaceae</taxon>
        <taxon>Streptomyces</taxon>
    </lineage>
</organism>
<feature type="domain" description="DUF6531" evidence="2">
    <location>
        <begin position="387"/>
        <end position="460"/>
    </location>
</feature>
<feature type="compositionally biased region" description="Polar residues" evidence="1">
    <location>
        <begin position="525"/>
        <end position="534"/>
    </location>
</feature>
<reference evidence="4 5" key="1">
    <citation type="submission" date="2022-10" db="EMBL/GenBank/DDBJ databases">
        <title>The complete genomes of actinobacterial strains from the NBC collection.</title>
        <authorList>
            <person name="Joergensen T.S."/>
            <person name="Alvarez Arevalo M."/>
            <person name="Sterndorff E.B."/>
            <person name="Faurdal D."/>
            <person name="Vuksanovic O."/>
            <person name="Mourched A.-S."/>
            <person name="Charusanti P."/>
            <person name="Shaw S."/>
            <person name="Blin K."/>
            <person name="Weber T."/>
        </authorList>
    </citation>
    <scope>NUCLEOTIDE SEQUENCE [LARGE SCALE GENOMIC DNA]</scope>
    <source>
        <strain evidence="4 5">NBC_00123</strain>
    </source>
</reference>
<dbReference type="Pfam" id="PF25547">
    <property type="entry name" value="WXG100_2"/>
    <property type="match status" value="1"/>
</dbReference>
<dbReference type="Proteomes" id="UP001622594">
    <property type="component" value="Chromosome"/>
</dbReference>
<accession>A0ABZ1L606</accession>
<evidence type="ECO:0000313" key="5">
    <source>
        <dbReference type="Proteomes" id="UP001622594"/>
    </source>
</evidence>
<evidence type="ECO:0000256" key="1">
    <source>
        <dbReference type="SAM" id="MobiDB-lite"/>
    </source>
</evidence>